<comment type="caution">
    <text evidence="7">The sequence shown here is derived from an EMBL/GenBank/DDBJ whole genome shotgun (WGS) entry which is preliminary data.</text>
</comment>
<organism evidence="7 8">
    <name type="scientific">Friedmanniomyces simplex</name>
    <dbReference type="NCBI Taxonomy" id="329884"/>
    <lineage>
        <taxon>Eukaryota</taxon>
        <taxon>Fungi</taxon>
        <taxon>Dikarya</taxon>
        <taxon>Ascomycota</taxon>
        <taxon>Pezizomycotina</taxon>
        <taxon>Dothideomycetes</taxon>
        <taxon>Dothideomycetidae</taxon>
        <taxon>Mycosphaerellales</taxon>
        <taxon>Teratosphaeriaceae</taxon>
        <taxon>Friedmanniomyces</taxon>
    </lineage>
</organism>
<comment type="similarity">
    <text evidence="1 6">Belongs to the peptidase S10 family.</text>
</comment>
<dbReference type="AlphaFoldDB" id="A0A4U0XF08"/>
<dbReference type="PRINTS" id="PR00724">
    <property type="entry name" value="CRBOXYPTASEC"/>
</dbReference>
<keyword evidence="2 6" id="KW-0121">Carboxypeptidase</keyword>
<dbReference type="EC" id="3.4.16.-" evidence="6"/>
<keyword evidence="4 6" id="KW-0378">Hydrolase</keyword>
<evidence type="ECO:0000256" key="5">
    <source>
        <dbReference type="ARBA" id="ARBA00023180"/>
    </source>
</evidence>
<feature type="signal peptide" evidence="6">
    <location>
        <begin position="1"/>
        <end position="22"/>
    </location>
</feature>
<dbReference type="Gene3D" id="3.40.50.1820">
    <property type="entry name" value="alpha/beta hydrolase"/>
    <property type="match status" value="1"/>
</dbReference>
<reference evidence="7 8" key="1">
    <citation type="submission" date="2017-03" db="EMBL/GenBank/DDBJ databases">
        <title>Genomes of endolithic fungi from Antarctica.</title>
        <authorList>
            <person name="Coleine C."/>
            <person name="Masonjones S."/>
            <person name="Stajich J.E."/>
        </authorList>
    </citation>
    <scope>NUCLEOTIDE SEQUENCE [LARGE SCALE GENOMIC DNA]</scope>
    <source>
        <strain evidence="7 8">CCFEE 5184</strain>
    </source>
</reference>
<dbReference type="Proteomes" id="UP000309340">
    <property type="component" value="Unassembled WGS sequence"/>
</dbReference>
<keyword evidence="3 6" id="KW-0645">Protease</keyword>
<dbReference type="SUPFAM" id="SSF53474">
    <property type="entry name" value="alpha/beta-Hydrolases"/>
    <property type="match status" value="1"/>
</dbReference>
<evidence type="ECO:0000313" key="7">
    <source>
        <dbReference type="EMBL" id="TKA74781.1"/>
    </source>
</evidence>
<dbReference type="GO" id="GO:0006508">
    <property type="term" value="P:proteolysis"/>
    <property type="evidence" value="ECO:0007669"/>
    <property type="project" value="UniProtKB-KW"/>
</dbReference>
<dbReference type="InterPro" id="IPR018202">
    <property type="entry name" value="Ser_caboxypep_ser_AS"/>
</dbReference>
<dbReference type="PANTHER" id="PTHR11802:SF131">
    <property type="entry name" value="CARBOXYPEPTIDASE"/>
    <property type="match status" value="1"/>
</dbReference>
<dbReference type="STRING" id="329884.A0A4U0XF08"/>
<gene>
    <name evidence="7" type="ORF">B0A55_03847</name>
</gene>
<dbReference type="Pfam" id="PF00450">
    <property type="entry name" value="Peptidase_S10"/>
    <property type="match status" value="1"/>
</dbReference>
<dbReference type="InterPro" id="IPR001563">
    <property type="entry name" value="Peptidase_S10"/>
</dbReference>
<dbReference type="PANTHER" id="PTHR11802">
    <property type="entry name" value="SERINE PROTEASE FAMILY S10 SERINE CARBOXYPEPTIDASE"/>
    <property type="match status" value="1"/>
</dbReference>
<dbReference type="InterPro" id="IPR029058">
    <property type="entry name" value="AB_hydrolase_fold"/>
</dbReference>
<evidence type="ECO:0000256" key="2">
    <source>
        <dbReference type="ARBA" id="ARBA00022645"/>
    </source>
</evidence>
<evidence type="ECO:0000256" key="3">
    <source>
        <dbReference type="ARBA" id="ARBA00022670"/>
    </source>
</evidence>
<dbReference type="PROSITE" id="PS00131">
    <property type="entry name" value="CARBOXYPEPT_SER_SER"/>
    <property type="match status" value="1"/>
</dbReference>
<keyword evidence="8" id="KW-1185">Reference proteome</keyword>
<keyword evidence="6" id="KW-0732">Signal</keyword>
<evidence type="ECO:0000256" key="4">
    <source>
        <dbReference type="ARBA" id="ARBA00022801"/>
    </source>
</evidence>
<sequence>MAIRSLLTLASAALLLAGPSTALKWPAHKPTAKQTAAKFLDKRQYFPANATDVKTITSPTNVTIRYKMPGEAGVCETTPGVNSYAGYIDMAPNVHMFFWFFESRNDPANDPLTLWLNGGPGSDSLIGLFQELGPCRITEDLKSVINPYSWNNVSNMLFLSQPVGTGFSYQEEGIGSFDAYTGAFLNTSQANATGRYPTLDPIDLGTIDTTDLAAEAAWHVMQGFLSALPSLDAKVGCPKEFNLWTESYGGHYGPAFWNHFYQQNLLIVNDTIPGYALNFNSLGIGNGIIDEMIQVSYYPEFAINNTYGIKAYNDTVYSYAKFANYMFNGCLNQIDLCRSAAAGINGGLVNNDQTFTYAATSNPDLDVACQEAADMCRDNVESPYYFYGERGVYDIRHPYNDVTPPTYFVDYLNLPDVQNALGVNLNYTDANNDIYWAFQSTGDFIYTNFIEDLEMILASGVRVSLYYGDADYICNWFGGQAISLALAQFAATGYQPLMYDGVEYGEVRQYGNFSFTRVYESGHEVPYYQPQAALAVFNRTLNHFNVADGTMPVTANLTSSGPANATHTAPFVALPPTGSASFAAWSSSVIASYSSLDNEPPSPTG</sequence>
<protein>
    <recommendedName>
        <fullName evidence="6">Carboxypeptidase</fullName>
        <ecNumber evidence="6">3.4.16.-</ecNumber>
    </recommendedName>
</protein>
<proteinExistence type="inferred from homology"/>
<keyword evidence="5" id="KW-0325">Glycoprotein</keyword>
<dbReference type="EMBL" id="NAJQ01000214">
    <property type="protein sequence ID" value="TKA74781.1"/>
    <property type="molecule type" value="Genomic_DNA"/>
</dbReference>
<accession>A0A4U0XF08</accession>
<dbReference type="GO" id="GO:0004185">
    <property type="term" value="F:serine-type carboxypeptidase activity"/>
    <property type="evidence" value="ECO:0007669"/>
    <property type="project" value="UniProtKB-UniRule"/>
</dbReference>
<name>A0A4U0XF08_9PEZI</name>
<dbReference type="OrthoDB" id="443318at2759"/>
<dbReference type="GO" id="GO:0000324">
    <property type="term" value="C:fungal-type vacuole"/>
    <property type="evidence" value="ECO:0007669"/>
    <property type="project" value="TreeGrafter"/>
</dbReference>
<evidence type="ECO:0000256" key="6">
    <source>
        <dbReference type="RuleBase" id="RU361156"/>
    </source>
</evidence>
<evidence type="ECO:0000256" key="1">
    <source>
        <dbReference type="ARBA" id="ARBA00009431"/>
    </source>
</evidence>
<feature type="chain" id="PRO_5021044073" description="Carboxypeptidase" evidence="6">
    <location>
        <begin position="23"/>
        <end position="605"/>
    </location>
</feature>
<evidence type="ECO:0000313" key="8">
    <source>
        <dbReference type="Proteomes" id="UP000309340"/>
    </source>
</evidence>